<feature type="domain" description="Glycoside hydrolase family 2 immunoglobulin-like beta-sandwich" evidence="5">
    <location>
        <begin position="220"/>
        <end position="325"/>
    </location>
</feature>
<dbReference type="EC" id="3.2.1.23" evidence="2"/>
<dbReference type="InterPro" id="IPR006102">
    <property type="entry name" value="Ig-like_GH2"/>
</dbReference>
<dbReference type="EMBL" id="SNRY01000140">
    <property type="protein sequence ID" value="KAA6346173.1"/>
    <property type="molecule type" value="Genomic_DNA"/>
</dbReference>
<sequence>MKAVKYFIAMILTGFCLYSCQAPKTINLSGEWGFALDSKDEGIDKQWYNTSLSDKIHLPGSLQEQGYGFDVDVHTPWTGTIVDKAWYIAPEYAKYREKGNAKVPFWLNPDKHYVGVAWYQREIQIPGNWKGKSVWLELERTHWETTLFVDGNEVGHLHSLSTPHRYTLKDLAPGKHTVTLRVDNRVHIPVGINAHSVSDHTQSNWNGVVGNLSLTTKPAIYIDDVQVYPDVQYKKAEVRVHLKGDGTPGKGTLSLQLETLTGEGIGAPVSMDFDMQKHNPELTAVVEGADNLLLWSEYHPNLYRIKTTVKVKGESDIRYTQFGFREFKKAGTRFQVNGQPIFLRGTLECCIFPLTGYPAMDKSYWAKIYGTAKSFGLNHLRFHSWCPPEVAFSVADSMGVYLQIECATWATVGDGTPLDQWIYEESDRILKEYGNHPSFCMLASGNEPHGKNQVAYLSTLVEHWKQNDNRRVYTSAACWPYVENADYWSTLNPRIETGGGGLKNVLNAQPPRTDYDWREIIRKDMPTVSHEIGQWCVYPNFEEIKKYTGVLKAKNFEIFRDMLEESHLGDLSKAFLFASGKLQTLCYKAEIEAAFRTPGFAGFQLLDLHDFPGQGSALVGVLDPFWDTKGYVTGEEYSRFCNQTVPLARFPKMVWENNEILKAAVEVAHFGDQPLTGATVTWTLTDGKGGLLGKGSFAKETIPLDNCTEVGNIELPLRFVEGAKQLTVSVAIEGTSFQNQWNIWVYPAKKEVINSQPFIAVKWSDAIIDRLNKGESVLLMSPKGSIRPEKGGNIPVTFSSIFWNTAWFSNHAPHTLGIYCDPKHPALGSFPNEGFSDYQWWDIVSNCDAIAMQDFPADFRPVVHLIDDWFKNRKLGILFEAKVGNGKLMVCSADLQNDLSHRPAAAQFRQSILEYMASANFKPAQELDPQLIKNLFSQR</sequence>
<dbReference type="Gene3D" id="2.60.120.260">
    <property type="entry name" value="Galactose-binding domain-like"/>
    <property type="match status" value="1"/>
</dbReference>
<dbReference type="Pfam" id="PF00703">
    <property type="entry name" value="Glyco_hydro_2"/>
    <property type="match status" value="1"/>
</dbReference>
<dbReference type="PANTHER" id="PTHR46323:SF2">
    <property type="entry name" value="BETA-GALACTOSIDASE"/>
    <property type="match status" value="1"/>
</dbReference>
<dbReference type="SUPFAM" id="SSF49303">
    <property type="entry name" value="beta-Galactosidase/glucuronidase domain"/>
    <property type="match status" value="1"/>
</dbReference>
<keyword evidence="3 6" id="KW-0378">Hydrolase</keyword>
<gene>
    <name evidence="6" type="ORF">EZS27_006296</name>
</gene>
<proteinExistence type="predicted"/>
<reference evidence="6" key="1">
    <citation type="submission" date="2019-03" db="EMBL/GenBank/DDBJ databases">
        <title>Single cell metagenomics reveals metabolic interactions within the superorganism composed of flagellate Streblomastix strix and complex community of Bacteroidetes bacteria on its surface.</title>
        <authorList>
            <person name="Treitli S.C."/>
            <person name="Kolisko M."/>
            <person name="Husnik F."/>
            <person name="Keeling P."/>
            <person name="Hampl V."/>
        </authorList>
    </citation>
    <scope>NUCLEOTIDE SEQUENCE</scope>
    <source>
        <strain evidence="6">STM</strain>
    </source>
</reference>
<dbReference type="GO" id="GO:0009341">
    <property type="term" value="C:beta-galactosidase complex"/>
    <property type="evidence" value="ECO:0007669"/>
    <property type="project" value="TreeGrafter"/>
</dbReference>
<dbReference type="InterPro" id="IPR050347">
    <property type="entry name" value="Bact_Beta-galactosidase"/>
</dbReference>
<name>A0A5J4SLF1_9ZZZZ</name>
<keyword evidence="4 6" id="KW-0326">Glycosidase</keyword>
<accession>A0A5J4SLF1</accession>
<dbReference type="Gene3D" id="2.60.40.10">
    <property type="entry name" value="Immunoglobulins"/>
    <property type="match status" value="1"/>
</dbReference>
<protein>
    <recommendedName>
        <fullName evidence="2">beta-galactosidase</fullName>
        <ecNumber evidence="2">3.2.1.23</ecNumber>
    </recommendedName>
</protein>
<comment type="caution">
    <text evidence="6">The sequence shown here is derived from an EMBL/GenBank/DDBJ whole genome shotgun (WGS) entry which is preliminary data.</text>
</comment>
<dbReference type="InterPro" id="IPR013783">
    <property type="entry name" value="Ig-like_fold"/>
</dbReference>
<evidence type="ECO:0000256" key="3">
    <source>
        <dbReference type="ARBA" id="ARBA00022801"/>
    </source>
</evidence>
<dbReference type="GO" id="GO:0005990">
    <property type="term" value="P:lactose catabolic process"/>
    <property type="evidence" value="ECO:0007669"/>
    <property type="project" value="TreeGrafter"/>
</dbReference>
<evidence type="ECO:0000256" key="1">
    <source>
        <dbReference type="ARBA" id="ARBA00001412"/>
    </source>
</evidence>
<dbReference type="AlphaFoldDB" id="A0A5J4SLF1"/>
<dbReference type="InterPro" id="IPR036156">
    <property type="entry name" value="Beta-gal/glucu_dom_sf"/>
</dbReference>
<dbReference type="InterPro" id="IPR008979">
    <property type="entry name" value="Galactose-bd-like_sf"/>
</dbReference>
<dbReference type="SUPFAM" id="SSF51445">
    <property type="entry name" value="(Trans)glycosidases"/>
    <property type="match status" value="1"/>
</dbReference>
<evidence type="ECO:0000256" key="4">
    <source>
        <dbReference type="ARBA" id="ARBA00023295"/>
    </source>
</evidence>
<dbReference type="GO" id="GO:0004565">
    <property type="term" value="F:beta-galactosidase activity"/>
    <property type="evidence" value="ECO:0007669"/>
    <property type="project" value="UniProtKB-EC"/>
</dbReference>
<comment type="catalytic activity">
    <reaction evidence="1">
        <text>Hydrolysis of terminal non-reducing beta-D-galactose residues in beta-D-galactosides.</text>
        <dbReference type="EC" id="3.2.1.23"/>
    </reaction>
</comment>
<organism evidence="6">
    <name type="scientific">termite gut metagenome</name>
    <dbReference type="NCBI Taxonomy" id="433724"/>
    <lineage>
        <taxon>unclassified sequences</taxon>
        <taxon>metagenomes</taxon>
        <taxon>organismal metagenomes</taxon>
    </lineage>
</organism>
<dbReference type="SUPFAM" id="SSF49785">
    <property type="entry name" value="Galactose-binding domain-like"/>
    <property type="match status" value="1"/>
</dbReference>
<dbReference type="PANTHER" id="PTHR46323">
    <property type="entry name" value="BETA-GALACTOSIDASE"/>
    <property type="match status" value="1"/>
</dbReference>
<evidence type="ECO:0000313" key="6">
    <source>
        <dbReference type="EMBL" id="KAA6346173.1"/>
    </source>
</evidence>
<evidence type="ECO:0000256" key="2">
    <source>
        <dbReference type="ARBA" id="ARBA00012756"/>
    </source>
</evidence>
<evidence type="ECO:0000259" key="5">
    <source>
        <dbReference type="Pfam" id="PF00703"/>
    </source>
</evidence>
<dbReference type="Gene3D" id="3.20.20.80">
    <property type="entry name" value="Glycosidases"/>
    <property type="match status" value="1"/>
</dbReference>
<dbReference type="InterPro" id="IPR017853">
    <property type="entry name" value="GH"/>
</dbReference>